<feature type="domain" description="Pre-SET" evidence="9">
    <location>
        <begin position="240"/>
        <end position="305"/>
    </location>
</feature>
<dbReference type="InterPro" id="IPR007728">
    <property type="entry name" value="Pre-SET_dom"/>
</dbReference>
<keyword evidence="4" id="KW-0949">S-adenosyl-L-methionine</keyword>
<feature type="repeat" description="ANK" evidence="6">
    <location>
        <begin position="91"/>
        <end position="123"/>
    </location>
</feature>
<dbReference type="Pfam" id="PF00023">
    <property type="entry name" value="Ank"/>
    <property type="match status" value="1"/>
</dbReference>
<evidence type="ECO:0000313" key="10">
    <source>
        <dbReference type="Proteomes" id="UP001652622"/>
    </source>
</evidence>
<dbReference type="InterPro" id="IPR036770">
    <property type="entry name" value="Ankyrin_rpt-contain_sf"/>
</dbReference>
<dbReference type="GeneID" id="117679441"/>
<dbReference type="Pfam" id="PF12796">
    <property type="entry name" value="Ank_2"/>
    <property type="match status" value="1"/>
</dbReference>
<evidence type="ECO:0000256" key="4">
    <source>
        <dbReference type="ARBA" id="ARBA00022691"/>
    </source>
</evidence>
<organism evidence="10 11">
    <name type="scientific">Pantherophis guttatus</name>
    <name type="common">Corn snake</name>
    <name type="synonym">Elaphe guttata</name>
    <dbReference type="NCBI Taxonomy" id="94885"/>
    <lineage>
        <taxon>Eukaryota</taxon>
        <taxon>Metazoa</taxon>
        <taxon>Chordata</taxon>
        <taxon>Craniata</taxon>
        <taxon>Vertebrata</taxon>
        <taxon>Euteleostomi</taxon>
        <taxon>Lepidosauria</taxon>
        <taxon>Squamata</taxon>
        <taxon>Bifurcata</taxon>
        <taxon>Unidentata</taxon>
        <taxon>Episquamata</taxon>
        <taxon>Toxicofera</taxon>
        <taxon>Serpentes</taxon>
        <taxon>Colubroidea</taxon>
        <taxon>Colubridae</taxon>
        <taxon>Colubrinae</taxon>
        <taxon>Pantherophis</taxon>
    </lineage>
</organism>
<sequence length="502" mass="54958">MGLNESKESGLNRESPERQQEEDETAALLCAAARKGCYDMTQQLLSQGTGAMNSQDATGRTPLFWATEYRHERLVELLLSHGADPDVRDKEGNLCLHRAAYFGSPTIARMLLEAGSDLNATNHLGNSPLHLAAQEKCHECLSLFLACGAVSLKNKAGQLPQQCTQLSSPSCRALQAFSAQLPGQVEQILSRDISRGFEQVAVPCLNMVDQESCPRDFLYITGNILSGSELLPTKTWDQSQGCRCDGGCTVASCPCILRSQCSWTLTGGQLRLDTTGTAPEMGSIYECSMLCACPRSCPNRVVQRGLRTQLQLYRTAAKGWGVRTVQDVPHGAFLCQYFGELISNTEAAHREEDTYYFVVDMQDGQQCCLDGRYYGNVGRFLNHSCQPNLVALQVALGYDIPGIAFFSTRAIQAGEELGFDYGDQFWEVKSWNCTCLCGFPGCRRLARSPARLPSPAAGDPGSGPSSPCPSRPPLRGFALKTKRSNPLKRVTRSRLARESRPP</sequence>
<evidence type="ECO:0000256" key="3">
    <source>
        <dbReference type="ARBA" id="ARBA00022603"/>
    </source>
</evidence>
<dbReference type="InterPro" id="IPR002110">
    <property type="entry name" value="Ankyrin_rpt"/>
</dbReference>
<dbReference type="Pfam" id="PF05033">
    <property type="entry name" value="Pre-SET"/>
    <property type="match status" value="1"/>
</dbReference>
<keyword evidence="2" id="KW-0158">Chromosome</keyword>
<dbReference type="Gene3D" id="2.170.270.10">
    <property type="entry name" value="SET domain"/>
    <property type="match status" value="1"/>
</dbReference>
<dbReference type="InterPro" id="IPR043550">
    <property type="entry name" value="EHMT1/EHMT2"/>
</dbReference>
<keyword evidence="6" id="KW-0040">ANK repeat</keyword>
<protein>
    <submittedName>
        <fullName evidence="11">Histone-lysine N-methyltransferase EHMT1-like</fullName>
    </submittedName>
</protein>
<keyword evidence="5" id="KW-0156">Chromatin regulator</keyword>
<dbReference type="SMART" id="SM00248">
    <property type="entry name" value="ANK"/>
    <property type="match status" value="4"/>
</dbReference>
<comment type="subcellular location">
    <subcellularLocation>
        <location evidence="1">Chromosome</location>
    </subcellularLocation>
</comment>
<dbReference type="Proteomes" id="UP001652622">
    <property type="component" value="Unplaced"/>
</dbReference>
<evidence type="ECO:0000313" key="11">
    <source>
        <dbReference type="RefSeq" id="XP_060540013.1"/>
    </source>
</evidence>
<evidence type="ECO:0000256" key="1">
    <source>
        <dbReference type="ARBA" id="ARBA00004286"/>
    </source>
</evidence>
<dbReference type="SMART" id="SM00317">
    <property type="entry name" value="SET"/>
    <property type="match status" value="1"/>
</dbReference>
<gene>
    <name evidence="11" type="primary">LOC117679441</name>
</gene>
<evidence type="ECO:0000259" key="8">
    <source>
        <dbReference type="PROSITE" id="PS50280"/>
    </source>
</evidence>
<dbReference type="PROSITE" id="PS50297">
    <property type="entry name" value="ANK_REP_REGION"/>
    <property type="match status" value="2"/>
</dbReference>
<dbReference type="SUPFAM" id="SSF82199">
    <property type="entry name" value="SET domain"/>
    <property type="match status" value="1"/>
</dbReference>
<dbReference type="SMART" id="SM00468">
    <property type="entry name" value="PreSET"/>
    <property type="match status" value="1"/>
</dbReference>
<feature type="region of interest" description="Disordered" evidence="7">
    <location>
        <begin position="450"/>
        <end position="502"/>
    </location>
</feature>
<dbReference type="PANTHER" id="PTHR46307">
    <property type="entry name" value="G9A, ISOFORM B"/>
    <property type="match status" value="1"/>
</dbReference>
<dbReference type="Pfam" id="PF00856">
    <property type="entry name" value="SET"/>
    <property type="match status" value="1"/>
</dbReference>
<evidence type="ECO:0000256" key="6">
    <source>
        <dbReference type="PROSITE-ProRule" id="PRU00023"/>
    </source>
</evidence>
<dbReference type="PROSITE" id="PS50280">
    <property type="entry name" value="SET"/>
    <property type="match status" value="1"/>
</dbReference>
<dbReference type="InterPro" id="IPR001214">
    <property type="entry name" value="SET_dom"/>
</dbReference>
<evidence type="ECO:0000259" key="9">
    <source>
        <dbReference type="PROSITE" id="PS50867"/>
    </source>
</evidence>
<feature type="domain" description="SET" evidence="8">
    <location>
        <begin position="308"/>
        <end position="422"/>
    </location>
</feature>
<keyword evidence="3" id="KW-0808">Transferase</keyword>
<accession>A0ABM3YV68</accession>
<keyword evidence="3" id="KW-0489">Methyltransferase</keyword>
<feature type="compositionally biased region" description="Basic residues" evidence="7">
    <location>
        <begin position="480"/>
        <end position="494"/>
    </location>
</feature>
<proteinExistence type="predicted"/>
<dbReference type="PROSITE" id="PS50867">
    <property type="entry name" value="PRE_SET"/>
    <property type="match status" value="1"/>
</dbReference>
<dbReference type="InterPro" id="IPR046341">
    <property type="entry name" value="SET_dom_sf"/>
</dbReference>
<feature type="compositionally biased region" description="Basic and acidic residues" evidence="7">
    <location>
        <begin position="1"/>
        <end position="19"/>
    </location>
</feature>
<evidence type="ECO:0000256" key="7">
    <source>
        <dbReference type="SAM" id="MobiDB-lite"/>
    </source>
</evidence>
<dbReference type="PANTHER" id="PTHR46307:SF4">
    <property type="entry name" value="G9A, ISOFORM B"/>
    <property type="match status" value="1"/>
</dbReference>
<reference evidence="11" key="1">
    <citation type="submission" date="2025-08" db="UniProtKB">
        <authorList>
            <consortium name="RefSeq"/>
        </authorList>
    </citation>
    <scope>IDENTIFICATION</scope>
    <source>
        <tissue evidence="11">Blood</tissue>
    </source>
</reference>
<evidence type="ECO:0000256" key="2">
    <source>
        <dbReference type="ARBA" id="ARBA00022454"/>
    </source>
</evidence>
<name>A0ABM3YV68_PANGU</name>
<keyword evidence="10" id="KW-1185">Reference proteome</keyword>
<dbReference type="SUPFAM" id="SSF48403">
    <property type="entry name" value="Ankyrin repeat"/>
    <property type="match status" value="1"/>
</dbReference>
<dbReference type="Gene3D" id="1.25.40.20">
    <property type="entry name" value="Ankyrin repeat-containing domain"/>
    <property type="match status" value="1"/>
</dbReference>
<evidence type="ECO:0000256" key="5">
    <source>
        <dbReference type="ARBA" id="ARBA00022853"/>
    </source>
</evidence>
<dbReference type="PROSITE" id="PS50088">
    <property type="entry name" value="ANK_REPEAT"/>
    <property type="match status" value="2"/>
</dbReference>
<feature type="repeat" description="ANK" evidence="6">
    <location>
        <begin position="58"/>
        <end position="90"/>
    </location>
</feature>
<feature type="compositionally biased region" description="Low complexity" evidence="7">
    <location>
        <begin position="450"/>
        <end position="465"/>
    </location>
</feature>
<feature type="region of interest" description="Disordered" evidence="7">
    <location>
        <begin position="1"/>
        <end position="24"/>
    </location>
</feature>
<dbReference type="RefSeq" id="XP_060540013.1">
    <property type="nucleotide sequence ID" value="XM_060684030.1"/>
</dbReference>